<evidence type="ECO:0000313" key="1">
    <source>
        <dbReference type="EMBL" id="EFZ37273.1"/>
    </source>
</evidence>
<keyword evidence="2" id="KW-1185">Reference proteome</keyword>
<sequence length="261" mass="29827">MELEQIIEKLGTLQNGDTIVKSLQETTNLLLNRYCFSIEGITLYPIELESYFYRAGVFEDPYVHSNELQMNHFGEFYVHRRGQSANDAYKMDNRVCVGISLSAADTYYYSALIRSAVFADGTAKFGPNNVLTYLASKVNEQEHAISPDFFNERHAGTFELSKLFPAIEHRKVLQKAAHNADPRNKENVFFSSRIGIGDENMHYRNMQLRALIGTLQKEYQFKEKSLILKDYLQSKKLRGEEAAKEAKRVYGSAPKAVISQL</sequence>
<dbReference type="HOGENOM" id="CLU_1131833_0_0_10"/>
<dbReference type="EMBL" id="AEPE02000004">
    <property type="protein sequence ID" value="EFZ37273.1"/>
    <property type="molecule type" value="Genomic_DNA"/>
</dbReference>
<dbReference type="eggNOG" id="ENOG502ZP34">
    <property type="taxonomic scope" value="Bacteria"/>
</dbReference>
<dbReference type="STRING" id="28134.SAMN05444288_1550"/>
<gene>
    <name evidence="1" type="ORF">HMPREF0663_11331</name>
</gene>
<dbReference type="Proteomes" id="UP000005580">
    <property type="component" value="Unassembled WGS sequence"/>
</dbReference>
<name>E7RQ80_9BACT</name>
<accession>E7RQ80</accession>
<dbReference type="RefSeq" id="WP_004368625.1">
    <property type="nucleotide sequence ID" value="NZ_GL833118.1"/>
</dbReference>
<evidence type="ECO:0000313" key="2">
    <source>
        <dbReference type="Proteomes" id="UP000005580"/>
    </source>
</evidence>
<reference evidence="1" key="1">
    <citation type="submission" date="2011-01" db="EMBL/GenBank/DDBJ databases">
        <authorList>
            <person name="Muzny D."/>
            <person name="Qin X."/>
            <person name="Buhay C."/>
            <person name="Dugan-Rocha S."/>
            <person name="Ding Y."/>
            <person name="Chen G."/>
            <person name="Hawes A."/>
            <person name="Holder M."/>
            <person name="Jhangiani S."/>
            <person name="Johnson A."/>
            <person name="Khan Z."/>
            <person name="Li Z."/>
            <person name="Liu W."/>
            <person name="Liu X."/>
            <person name="Perez L."/>
            <person name="Shen H."/>
            <person name="Wang Q."/>
            <person name="Watt J."/>
            <person name="Xi L."/>
            <person name="Xin Y."/>
            <person name="Zhou J."/>
            <person name="Deng J."/>
            <person name="Jiang H."/>
            <person name="Liu Y."/>
            <person name="Qu J."/>
            <person name="Song X.-Z."/>
            <person name="Zhang L."/>
            <person name="Villasana D."/>
            <person name="Johnson A."/>
            <person name="Liu J."/>
            <person name="Liyanage D."/>
            <person name="Lorensuhewa L."/>
            <person name="Robinson T."/>
            <person name="Song A."/>
            <person name="Song B.-B."/>
            <person name="Dinh H."/>
            <person name="Thornton R."/>
            <person name="Coyle M."/>
            <person name="Francisco L."/>
            <person name="Jackson L."/>
            <person name="Javaid M."/>
            <person name="Korchina V."/>
            <person name="Kovar C."/>
            <person name="Mata R."/>
            <person name="Mathew T."/>
            <person name="Ngo R."/>
            <person name="Nguyen L."/>
            <person name="Nguyen N."/>
            <person name="Okwuonu G."/>
            <person name="Ongeri F."/>
            <person name="Pham C."/>
            <person name="Simmons D."/>
            <person name="Wilczek-Boney K."/>
            <person name="Hale W."/>
            <person name="Jakkamsetti A."/>
            <person name="Pham P."/>
            <person name="Ruth R."/>
            <person name="San Lucas F."/>
            <person name="Warren J."/>
            <person name="Zhang J."/>
            <person name="Zhao Z."/>
            <person name="Zhou C."/>
            <person name="Zhu D."/>
            <person name="Lee S."/>
            <person name="Bess C."/>
            <person name="Blankenburg K."/>
            <person name="Forbes L."/>
            <person name="Fu Q."/>
            <person name="Gubbala S."/>
            <person name="Hirani K."/>
            <person name="Jayaseelan J.C."/>
            <person name="Lara F."/>
            <person name="Munidasa M."/>
            <person name="Palculict T."/>
            <person name="Patil S."/>
            <person name="Pu L.-L."/>
            <person name="Saada N."/>
            <person name="Tang L."/>
            <person name="Weissenberger G."/>
            <person name="Zhu Y."/>
            <person name="Hemphill L."/>
            <person name="Shang Y."/>
            <person name="Youmans B."/>
            <person name="Ayvaz T."/>
            <person name="Ross M."/>
            <person name="Santibanez J."/>
            <person name="Aqrawi P."/>
            <person name="Gross S."/>
            <person name="Joshi V."/>
            <person name="Fowler G."/>
            <person name="Nazareth L."/>
            <person name="Reid J."/>
            <person name="Worley K."/>
            <person name="Petrosino J."/>
            <person name="Highlander S."/>
            <person name="Gibbs R."/>
        </authorList>
    </citation>
    <scope>NUCLEOTIDE SEQUENCE [LARGE SCALE GENOMIC DNA]</scope>
    <source>
        <strain evidence="1">ATCC 33269</strain>
    </source>
</reference>
<dbReference type="AlphaFoldDB" id="E7RQ80"/>
<protein>
    <submittedName>
        <fullName evidence="1">Uncharacterized protein</fullName>
    </submittedName>
</protein>
<proteinExistence type="predicted"/>
<comment type="caution">
    <text evidence="1">The sequence shown here is derived from an EMBL/GenBank/DDBJ whole genome shotgun (WGS) entry which is preliminary data.</text>
</comment>
<organism evidence="1 2">
    <name type="scientific">Hoylesella oralis ATCC 33269</name>
    <dbReference type="NCBI Taxonomy" id="873533"/>
    <lineage>
        <taxon>Bacteria</taxon>
        <taxon>Pseudomonadati</taxon>
        <taxon>Bacteroidota</taxon>
        <taxon>Bacteroidia</taxon>
        <taxon>Bacteroidales</taxon>
        <taxon>Prevotellaceae</taxon>
        <taxon>Hoylesella</taxon>
    </lineage>
</organism>